<feature type="compositionally biased region" description="Polar residues" evidence="1">
    <location>
        <begin position="67"/>
        <end position="83"/>
    </location>
</feature>
<organism evidence="2 3">
    <name type="scientific">Gigaspora rosea</name>
    <dbReference type="NCBI Taxonomy" id="44941"/>
    <lineage>
        <taxon>Eukaryota</taxon>
        <taxon>Fungi</taxon>
        <taxon>Fungi incertae sedis</taxon>
        <taxon>Mucoromycota</taxon>
        <taxon>Glomeromycotina</taxon>
        <taxon>Glomeromycetes</taxon>
        <taxon>Diversisporales</taxon>
        <taxon>Gigasporaceae</taxon>
        <taxon>Gigaspora</taxon>
    </lineage>
</organism>
<protein>
    <submittedName>
        <fullName evidence="2">Uncharacterized protein</fullName>
    </submittedName>
</protein>
<accession>A0A397TWI5</accession>
<gene>
    <name evidence="2" type="ORF">C2G38_2227906</name>
</gene>
<dbReference type="AlphaFoldDB" id="A0A397TWI5"/>
<evidence type="ECO:0000313" key="2">
    <source>
        <dbReference type="EMBL" id="RIB02410.1"/>
    </source>
</evidence>
<evidence type="ECO:0000256" key="1">
    <source>
        <dbReference type="SAM" id="MobiDB-lite"/>
    </source>
</evidence>
<feature type="region of interest" description="Disordered" evidence="1">
    <location>
        <begin position="1"/>
        <end position="125"/>
    </location>
</feature>
<feature type="compositionally biased region" description="Basic residues" evidence="1">
    <location>
        <begin position="9"/>
        <end position="23"/>
    </location>
</feature>
<feature type="compositionally biased region" description="Acidic residues" evidence="1">
    <location>
        <begin position="35"/>
        <end position="44"/>
    </location>
</feature>
<dbReference type="EMBL" id="QKWP01002705">
    <property type="protein sequence ID" value="RIB02410.1"/>
    <property type="molecule type" value="Genomic_DNA"/>
</dbReference>
<proteinExistence type="predicted"/>
<feature type="compositionally biased region" description="Polar residues" evidence="1">
    <location>
        <begin position="93"/>
        <end position="113"/>
    </location>
</feature>
<keyword evidence="3" id="KW-1185">Reference proteome</keyword>
<reference evidence="2 3" key="1">
    <citation type="submission" date="2018-06" db="EMBL/GenBank/DDBJ databases">
        <title>Comparative genomics reveals the genomic features of Rhizophagus irregularis, R. cerebriforme, R. diaphanum and Gigaspora rosea, and their symbiotic lifestyle signature.</title>
        <authorList>
            <person name="Morin E."/>
            <person name="San Clemente H."/>
            <person name="Chen E.C.H."/>
            <person name="De La Providencia I."/>
            <person name="Hainaut M."/>
            <person name="Kuo A."/>
            <person name="Kohler A."/>
            <person name="Murat C."/>
            <person name="Tang N."/>
            <person name="Roy S."/>
            <person name="Loubradou J."/>
            <person name="Henrissat B."/>
            <person name="Grigoriev I.V."/>
            <person name="Corradi N."/>
            <person name="Roux C."/>
            <person name="Martin F.M."/>
        </authorList>
    </citation>
    <scope>NUCLEOTIDE SEQUENCE [LARGE SCALE GENOMIC DNA]</scope>
    <source>
        <strain evidence="2 3">DAOM 194757</strain>
    </source>
</reference>
<dbReference type="Proteomes" id="UP000266673">
    <property type="component" value="Unassembled WGS sequence"/>
</dbReference>
<name>A0A397TWI5_9GLOM</name>
<evidence type="ECO:0000313" key="3">
    <source>
        <dbReference type="Proteomes" id="UP000266673"/>
    </source>
</evidence>
<comment type="caution">
    <text evidence="2">The sequence shown here is derived from an EMBL/GenBank/DDBJ whole genome shotgun (WGS) entry which is preliminary data.</text>
</comment>
<sequence length="125" mass="14377">MSEDTVKDRLRKNLRKMQQKKKFLPPGERESTENKEDEVVEEERDRDKKRRKLQQSENGKCARRTKSSINILDAETSQATPEVTQEEPPKRFTASTGHLATYNEPQEGSSTASARHLAIHDNNVK</sequence>